<gene>
    <name evidence="1" type="ORF">E2C01_099390</name>
</gene>
<dbReference type="EMBL" id="VSRR010137658">
    <property type="protein sequence ID" value="MPD03740.1"/>
    <property type="molecule type" value="Genomic_DNA"/>
</dbReference>
<name>A0A5B7K9H7_PORTR</name>
<organism evidence="1 2">
    <name type="scientific">Portunus trituberculatus</name>
    <name type="common">Swimming crab</name>
    <name type="synonym">Neptunus trituberculatus</name>
    <dbReference type="NCBI Taxonomy" id="210409"/>
    <lineage>
        <taxon>Eukaryota</taxon>
        <taxon>Metazoa</taxon>
        <taxon>Ecdysozoa</taxon>
        <taxon>Arthropoda</taxon>
        <taxon>Crustacea</taxon>
        <taxon>Multicrustacea</taxon>
        <taxon>Malacostraca</taxon>
        <taxon>Eumalacostraca</taxon>
        <taxon>Eucarida</taxon>
        <taxon>Decapoda</taxon>
        <taxon>Pleocyemata</taxon>
        <taxon>Brachyura</taxon>
        <taxon>Eubrachyura</taxon>
        <taxon>Portunoidea</taxon>
        <taxon>Portunidae</taxon>
        <taxon>Portuninae</taxon>
        <taxon>Portunus</taxon>
    </lineage>
</organism>
<dbReference type="Proteomes" id="UP000324222">
    <property type="component" value="Unassembled WGS sequence"/>
</dbReference>
<evidence type="ECO:0000313" key="2">
    <source>
        <dbReference type="Proteomes" id="UP000324222"/>
    </source>
</evidence>
<proteinExistence type="predicted"/>
<keyword evidence="2" id="KW-1185">Reference proteome</keyword>
<protein>
    <submittedName>
        <fullName evidence="1">Uncharacterized protein</fullName>
    </submittedName>
</protein>
<evidence type="ECO:0000313" key="1">
    <source>
        <dbReference type="EMBL" id="MPD03740.1"/>
    </source>
</evidence>
<dbReference type="AlphaFoldDB" id="A0A5B7K9H7"/>
<sequence>MWLSVSFHTLEAVPCTRASVASDYGELSLIPATAWHGFRGSAPTNDWLSAKRRTLDGYQQSHTKR</sequence>
<comment type="caution">
    <text evidence="1">The sequence shown here is derived from an EMBL/GenBank/DDBJ whole genome shotgun (WGS) entry which is preliminary data.</text>
</comment>
<reference evidence="1 2" key="1">
    <citation type="submission" date="2019-05" db="EMBL/GenBank/DDBJ databases">
        <title>Another draft genome of Portunus trituberculatus and its Hox gene families provides insights of decapod evolution.</title>
        <authorList>
            <person name="Jeong J.-H."/>
            <person name="Song I."/>
            <person name="Kim S."/>
            <person name="Choi T."/>
            <person name="Kim D."/>
            <person name="Ryu S."/>
            <person name="Kim W."/>
        </authorList>
    </citation>
    <scope>NUCLEOTIDE SEQUENCE [LARGE SCALE GENOMIC DNA]</scope>
    <source>
        <tissue evidence="1">Muscle</tissue>
    </source>
</reference>
<accession>A0A5B7K9H7</accession>